<dbReference type="GeneID" id="41329717"/>
<keyword evidence="3" id="KW-1185">Reference proteome</keyword>
<dbReference type="PANTHER" id="PTHR43734:SF1">
    <property type="entry name" value="PHYTOENE DESATURASE"/>
    <property type="match status" value="1"/>
</dbReference>
<dbReference type="GO" id="GO:0016491">
    <property type="term" value="F:oxidoreductase activity"/>
    <property type="evidence" value="ECO:0007669"/>
    <property type="project" value="InterPro"/>
</dbReference>
<proteinExistence type="predicted"/>
<accession>A0A5B9DAQ0</accession>
<dbReference type="InterPro" id="IPR036188">
    <property type="entry name" value="FAD/NAD-bd_sf"/>
</dbReference>
<reference evidence="2 3" key="2">
    <citation type="journal article" date="2024" name="Int. J. Syst. Evol. Microbiol.">
        <title>Promethearchaeum syntrophicum gen. nov., sp. nov., an anaerobic, obligately syntrophic archaeon, the first isolate of the lineage 'Asgard' archaea, and proposal of the new archaeal phylum Promethearchaeota phyl. nov. and kingdom Promethearchaeati regn. nov.</title>
        <authorList>
            <person name="Imachi H."/>
            <person name="Nobu M.K."/>
            <person name="Kato S."/>
            <person name="Takaki Y."/>
            <person name="Miyazaki M."/>
            <person name="Miyata M."/>
            <person name="Ogawara M."/>
            <person name="Saito Y."/>
            <person name="Sakai S."/>
            <person name="Tahara Y.O."/>
            <person name="Takano Y."/>
            <person name="Tasumi E."/>
            <person name="Uematsu K."/>
            <person name="Yoshimura T."/>
            <person name="Itoh T."/>
            <person name="Ohkuma M."/>
            <person name="Takai K."/>
        </authorList>
    </citation>
    <scope>NUCLEOTIDE SEQUENCE [LARGE SCALE GENOMIC DNA]</scope>
    <source>
        <strain evidence="2 3">MK-D1</strain>
    </source>
</reference>
<gene>
    <name evidence="2" type="ORF">DSAG12_01724</name>
</gene>
<dbReference type="PANTHER" id="PTHR43734">
    <property type="entry name" value="PHYTOENE DESATURASE"/>
    <property type="match status" value="1"/>
</dbReference>
<dbReference type="SUPFAM" id="SSF51905">
    <property type="entry name" value="FAD/NAD(P)-binding domain"/>
    <property type="match status" value="1"/>
</dbReference>
<sequence>MKKIIIIGAGMAGLTAGAYLTQAGYEVKIFEQFPKIGGVTATFSKEGFSWDLGPMLVQDFLRDEPAGNILVDLGIYDQVQFLQSDRGLVMPEFDLWKPKKYFGQFWRRDKLIELFPEERDSLIKYYQFRERVSDLMAISRRIDTATGIGKLLLKIRMLFLFQHVKDKKSMSAAQIMNEYFDTDAIKGVFLGLLADFVTKPSEFPALGLPIINNENAFDIRVPLQITSAGPRPSYHYILGGMEKLVHVFEEYILAHGGKIYVNSPVERLLIQKNRVQGIRLRNGNEITADAIFASGGAKEFFFNNVGKDRLPPAYVDKIIDIPLMESVHMIHLGIDLDPRKFQRAALCYYIGTNDVEGAVIRCRQGVYHEGKDGFLIYVPSLHSPEMAPEGKFAMTIYTIAPNKLDHGTWNERRDEFSEKLLIEAEKVIPNLREHILVKEIMTPADFRIRTHQSHHAFGGRAPIMGKSGAPHKTPIKGLWFIGSQSDKTAGGLPGTMLHSKNVTKEFLETLS</sequence>
<dbReference type="Proteomes" id="UP000321408">
    <property type="component" value="Chromosome"/>
</dbReference>
<feature type="domain" description="Amine oxidase" evidence="1">
    <location>
        <begin position="11"/>
        <end position="291"/>
    </location>
</feature>
<dbReference type="Pfam" id="PF01593">
    <property type="entry name" value="Amino_oxidase"/>
    <property type="match status" value="1"/>
</dbReference>
<dbReference type="Gene3D" id="3.50.50.60">
    <property type="entry name" value="FAD/NAD(P)-binding domain"/>
    <property type="match status" value="2"/>
</dbReference>
<dbReference type="EMBL" id="CP042905">
    <property type="protein sequence ID" value="QEE15897.1"/>
    <property type="molecule type" value="Genomic_DNA"/>
</dbReference>
<reference evidence="2 3" key="1">
    <citation type="journal article" date="2020" name="Nature">
        <title>Isolation of an archaeon at the prokaryote-eukaryote interface.</title>
        <authorList>
            <person name="Imachi H."/>
            <person name="Nobu M.K."/>
            <person name="Nakahara N."/>
            <person name="Morono Y."/>
            <person name="Ogawara M."/>
            <person name="Takaki Y."/>
            <person name="Takano Y."/>
            <person name="Uematsu K."/>
            <person name="Ikuta T."/>
            <person name="Ito M."/>
            <person name="Matsui Y."/>
            <person name="Miyazaki M."/>
            <person name="Murata K."/>
            <person name="Saito Y."/>
            <person name="Sakai S."/>
            <person name="Song C."/>
            <person name="Tasumi E."/>
            <person name="Yamanaka Y."/>
            <person name="Yamaguchi T."/>
            <person name="Kamagata Y."/>
            <person name="Tamaki H."/>
            <person name="Takai K."/>
        </authorList>
    </citation>
    <scope>NUCLEOTIDE SEQUENCE [LARGE SCALE GENOMIC DNA]</scope>
    <source>
        <strain evidence="2 3">MK-D1</strain>
    </source>
</reference>
<evidence type="ECO:0000313" key="2">
    <source>
        <dbReference type="EMBL" id="QEE15897.1"/>
    </source>
</evidence>
<dbReference type="InterPro" id="IPR002937">
    <property type="entry name" value="Amino_oxidase"/>
</dbReference>
<dbReference type="RefSeq" id="WP_147662793.1">
    <property type="nucleotide sequence ID" value="NZ_CP042905.2"/>
</dbReference>
<name>A0A5B9DAQ0_9ARCH</name>
<dbReference type="PRINTS" id="PR00419">
    <property type="entry name" value="ADXRDTASE"/>
</dbReference>
<evidence type="ECO:0000259" key="1">
    <source>
        <dbReference type="Pfam" id="PF01593"/>
    </source>
</evidence>
<dbReference type="OrthoDB" id="11867at2157"/>
<dbReference type="AlphaFoldDB" id="A0A5B9DAQ0"/>
<protein>
    <submittedName>
        <fullName evidence="2">Phytoene desaturase family protein</fullName>
    </submittedName>
</protein>
<dbReference type="KEGG" id="psyt:DSAG12_01724"/>
<organism evidence="2 3">
    <name type="scientific">Promethearchaeum syntrophicum</name>
    <dbReference type="NCBI Taxonomy" id="2594042"/>
    <lineage>
        <taxon>Archaea</taxon>
        <taxon>Promethearchaeati</taxon>
        <taxon>Promethearchaeota</taxon>
        <taxon>Promethearchaeia</taxon>
        <taxon>Promethearchaeales</taxon>
        <taxon>Promethearchaeaceae</taxon>
        <taxon>Promethearchaeum</taxon>
    </lineage>
</organism>
<evidence type="ECO:0000313" key="3">
    <source>
        <dbReference type="Proteomes" id="UP000321408"/>
    </source>
</evidence>